<name>A0A3D9ICD8_9BACL</name>
<protein>
    <recommendedName>
        <fullName evidence="4">YtkA-like protein</fullName>
    </recommendedName>
</protein>
<dbReference type="EMBL" id="QRDZ01000031">
    <property type="protein sequence ID" value="RED59444.1"/>
    <property type="molecule type" value="Genomic_DNA"/>
</dbReference>
<feature type="signal peptide" evidence="1">
    <location>
        <begin position="1"/>
        <end position="20"/>
    </location>
</feature>
<organism evidence="2 3">
    <name type="scientific">Cohnella phaseoli</name>
    <dbReference type="NCBI Taxonomy" id="456490"/>
    <lineage>
        <taxon>Bacteria</taxon>
        <taxon>Bacillati</taxon>
        <taxon>Bacillota</taxon>
        <taxon>Bacilli</taxon>
        <taxon>Bacillales</taxon>
        <taxon>Paenibacillaceae</taxon>
        <taxon>Cohnella</taxon>
    </lineage>
</organism>
<dbReference type="RefSeq" id="WP_116064272.1">
    <property type="nucleotide sequence ID" value="NZ_QRDZ01000031.1"/>
</dbReference>
<reference evidence="2 3" key="1">
    <citation type="submission" date="2018-07" db="EMBL/GenBank/DDBJ databases">
        <title>Genomic Encyclopedia of Type Strains, Phase III (KMG-III): the genomes of soil and plant-associated and newly described type strains.</title>
        <authorList>
            <person name="Whitman W."/>
        </authorList>
    </citation>
    <scope>NUCLEOTIDE SEQUENCE [LARGE SCALE GENOMIC DNA]</scope>
    <source>
        <strain evidence="2 3">CECT 7287</strain>
    </source>
</reference>
<evidence type="ECO:0008006" key="4">
    <source>
        <dbReference type="Google" id="ProtNLM"/>
    </source>
</evidence>
<gene>
    <name evidence="2" type="ORF">DFP98_13138</name>
</gene>
<accession>A0A3D9ICD8</accession>
<evidence type="ECO:0000256" key="1">
    <source>
        <dbReference type="SAM" id="SignalP"/>
    </source>
</evidence>
<comment type="caution">
    <text evidence="2">The sequence shown here is derived from an EMBL/GenBank/DDBJ whole genome shotgun (WGS) entry which is preliminary data.</text>
</comment>
<proteinExistence type="predicted"/>
<feature type="chain" id="PRO_5038807892" description="YtkA-like protein" evidence="1">
    <location>
        <begin position="21"/>
        <end position="130"/>
    </location>
</feature>
<sequence length="130" mass="14232">MTKRTLGLLIMVVLAALSLAACSSSRPGDQDPKDVKVELRTDPAEAKAGAEVKLITTVTGLVDEKNTIVQYEIRKADHSGLPELIEQVDRQGTTYSAGFTFSESATYDVYIHIYNGELHITKKKPVEVKP</sequence>
<evidence type="ECO:0000313" key="2">
    <source>
        <dbReference type="EMBL" id="RED59444.1"/>
    </source>
</evidence>
<keyword evidence="3" id="KW-1185">Reference proteome</keyword>
<evidence type="ECO:0000313" key="3">
    <source>
        <dbReference type="Proteomes" id="UP000256977"/>
    </source>
</evidence>
<dbReference type="OrthoDB" id="2679237at2"/>
<dbReference type="Proteomes" id="UP000256977">
    <property type="component" value="Unassembled WGS sequence"/>
</dbReference>
<dbReference type="PROSITE" id="PS51257">
    <property type="entry name" value="PROKAR_LIPOPROTEIN"/>
    <property type="match status" value="1"/>
</dbReference>
<keyword evidence="1" id="KW-0732">Signal</keyword>
<dbReference type="AlphaFoldDB" id="A0A3D9ICD8"/>